<dbReference type="Proteomes" id="UP000198372">
    <property type="component" value="Unassembled WGS sequence"/>
</dbReference>
<dbReference type="Gene3D" id="3.40.50.1820">
    <property type="entry name" value="alpha/beta hydrolase"/>
    <property type="match status" value="1"/>
</dbReference>
<name>A0A238F8N7_9BASI</name>
<dbReference type="Pfam" id="PF00135">
    <property type="entry name" value="COesterase"/>
    <property type="match status" value="1"/>
</dbReference>
<dbReference type="EC" id="3.1.1.-" evidence="3"/>
<dbReference type="InterPro" id="IPR019826">
    <property type="entry name" value="Carboxylesterase_B_AS"/>
</dbReference>
<evidence type="ECO:0000259" key="4">
    <source>
        <dbReference type="Pfam" id="PF00135"/>
    </source>
</evidence>
<gene>
    <name evidence="5" type="ORF">BQ2448_5139</name>
</gene>
<evidence type="ECO:0000256" key="3">
    <source>
        <dbReference type="RuleBase" id="RU361235"/>
    </source>
</evidence>
<feature type="chain" id="PRO_5011811012" description="Carboxylic ester hydrolase" evidence="3">
    <location>
        <begin position="27"/>
        <end position="538"/>
    </location>
</feature>
<dbReference type="OrthoDB" id="408631at2759"/>
<proteinExistence type="inferred from homology"/>
<comment type="similarity">
    <text evidence="1 3">Belongs to the type-B carboxylesterase/lipase family.</text>
</comment>
<evidence type="ECO:0000256" key="2">
    <source>
        <dbReference type="ARBA" id="ARBA00022801"/>
    </source>
</evidence>
<evidence type="ECO:0000256" key="1">
    <source>
        <dbReference type="ARBA" id="ARBA00005964"/>
    </source>
</evidence>
<evidence type="ECO:0000313" key="6">
    <source>
        <dbReference type="Proteomes" id="UP000198372"/>
    </source>
</evidence>
<evidence type="ECO:0000313" key="5">
    <source>
        <dbReference type="EMBL" id="SCV67528.1"/>
    </source>
</evidence>
<sequence length="538" mass="58470">MLSKLRLSNPLWQLICFLGLLSKCRARPLSYATAVTSKGVVTGYQGRLANRWTIPFAEAPVDSLRFSDPVSRASLTNYDASSMPPACPQPRATTTTSEDCLYLTVYAPKGACSSSKLPVMFWIHGGAFYTGAATDFGLDGSGIASSQNMIVVVPQYRLGILGWMGHSKLNVAGNYGLKDVILALRFVRSEITAFGGDSSRITLAGQSSGAEIVKSLLVTPSVFSFFARAILHSAPLDFSDFSPALADSIGQMTVLRLNCSSMACLRNLTVDGILAVQADMNHSGQEGVLDGVREIEPVYRTIVDGTLVQSEFGDTVAQRIGTIRKKVTKKTILLTTMEDEGAFTVSEIFPSPVTTAYFPEIIERFFPERAPAIVGSELYDPSLLPNDVDALRDQFSRLGTELIFTCATQQVGLNLTKAGYRVYLGQFDLGVSYYNDTRPYLVGKATHQDDIGLVFHPTSINLTRAQRALTSEVQARWGAFVRSASPNANGYQTWNPVANEANLNLLELGSNSYYGSSKISKTQRTAACSLSIGIWKRL</sequence>
<protein>
    <recommendedName>
        <fullName evidence="3">Carboxylic ester hydrolase</fullName>
        <ecNumber evidence="3">3.1.1.-</ecNumber>
    </recommendedName>
</protein>
<feature type="signal peptide" evidence="3">
    <location>
        <begin position="1"/>
        <end position="26"/>
    </location>
</feature>
<dbReference type="SUPFAM" id="SSF53474">
    <property type="entry name" value="alpha/beta-Hydrolases"/>
    <property type="match status" value="1"/>
</dbReference>
<keyword evidence="2 3" id="KW-0378">Hydrolase</keyword>
<dbReference type="GO" id="GO:0016787">
    <property type="term" value="F:hydrolase activity"/>
    <property type="evidence" value="ECO:0007669"/>
    <property type="project" value="UniProtKB-KW"/>
</dbReference>
<dbReference type="InterPro" id="IPR029058">
    <property type="entry name" value="AB_hydrolase_fold"/>
</dbReference>
<dbReference type="PANTHER" id="PTHR45570:SF1">
    <property type="entry name" value="CARBOXYLIC ESTER HYDROLASE"/>
    <property type="match status" value="1"/>
</dbReference>
<organism evidence="5 6">
    <name type="scientific">Microbotryum intermedium</name>
    <dbReference type="NCBI Taxonomy" id="269621"/>
    <lineage>
        <taxon>Eukaryota</taxon>
        <taxon>Fungi</taxon>
        <taxon>Dikarya</taxon>
        <taxon>Basidiomycota</taxon>
        <taxon>Pucciniomycotina</taxon>
        <taxon>Microbotryomycetes</taxon>
        <taxon>Microbotryales</taxon>
        <taxon>Microbotryaceae</taxon>
        <taxon>Microbotryum</taxon>
    </lineage>
</organism>
<dbReference type="AlphaFoldDB" id="A0A238F8N7"/>
<dbReference type="STRING" id="269621.A0A238F8N7"/>
<keyword evidence="6" id="KW-1185">Reference proteome</keyword>
<dbReference type="PROSITE" id="PS00122">
    <property type="entry name" value="CARBOXYLESTERASE_B_1"/>
    <property type="match status" value="1"/>
</dbReference>
<dbReference type="PANTHER" id="PTHR45570">
    <property type="entry name" value="CARBOXYLIC ESTER HYDROLASE"/>
    <property type="match status" value="1"/>
</dbReference>
<accession>A0A238F8N7</accession>
<reference evidence="6" key="1">
    <citation type="submission" date="2016-09" db="EMBL/GenBank/DDBJ databases">
        <authorList>
            <person name="Jeantristanb JTB J.-T."/>
            <person name="Ricardo R."/>
        </authorList>
    </citation>
    <scope>NUCLEOTIDE SEQUENCE [LARGE SCALE GENOMIC DNA]</scope>
</reference>
<dbReference type="EMBL" id="FMSP01000002">
    <property type="protein sequence ID" value="SCV67528.1"/>
    <property type="molecule type" value="Genomic_DNA"/>
</dbReference>
<dbReference type="InterPro" id="IPR002018">
    <property type="entry name" value="CarbesteraseB"/>
</dbReference>
<feature type="domain" description="Carboxylesterase type B" evidence="4">
    <location>
        <begin position="53"/>
        <end position="513"/>
    </location>
</feature>
<keyword evidence="3" id="KW-0732">Signal</keyword>